<sequence length="46" mass="4577">MVASTTSTAATPLPSAHFGGDSVHPSGDRATKSSVLVDLSDAPSHL</sequence>
<reference evidence="2" key="1">
    <citation type="submission" date="2014-09" db="EMBL/GenBank/DDBJ databases">
        <authorList>
            <person name="Magalhaes I.L.F."/>
            <person name="Oliveira U."/>
            <person name="Santos F.R."/>
            <person name="Vidigal T.H.D.A."/>
            <person name="Brescovit A.D."/>
            <person name="Santos A.J."/>
        </authorList>
    </citation>
    <scope>NUCLEOTIDE SEQUENCE</scope>
    <source>
        <tissue evidence="2">Shoot tissue taken approximately 20 cm above the soil surface</tissue>
    </source>
</reference>
<feature type="region of interest" description="Disordered" evidence="1">
    <location>
        <begin position="1"/>
        <end position="46"/>
    </location>
</feature>
<evidence type="ECO:0000256" key="1">
    <source>
        <dbReference type="SAM" id="MobiDB-lite"/>
    </source>
</evidence>
<name>A0A0A9G248_ARUDO</name>
<protein>
    <submittedName>
        <fullName evidence="2">Uncharacterized protein</fullName>
    </submittedName>
</protein>
<feature type="compositionally biased region" description="Low complexity" evidence="1">
    <location>
        <begin position="1"/>
        <end position="16"/>
    </location>
</feature>
<accession>A0A0A9G248</accession>
<reference evidence="2" key="2">
    <citation type="journal article" date="2015" name="Data Brief">
        <title>Shoot transcriptome of the giant reed, Arundo donax.</title>
        <authorList>
            <person name="Barrero R.A."/>
            <person name="Guerrero F.D."/>
            <person name="Moolhuijzen P."/>
            <person name="Goolsby J.A."/>
            <person name="Tidwell J."/>
            <person name="Bellgard S.E."/>
            <person name="Bellgard M.I."/>
        </authorList>
    </citation>
    <scope>NUCLEOTIDE SEQUENCE</scope>
    <source>
        <tissue evidence="2">Shoot tissue taken approximately 20 cm above the soil surface</tissue>
    </source>
</reference>
<dbReference type="AlphaFoldDB" id="A0A0A9G248"/>
<dbReference type="EMBL" id="GBRH01183173">
    <property type="protein sequence ID" value="JAE14723.1"/>
    <property type="molecule type" value="Transcribed_RNA"/>
</dbReference>
<proteinExistence type="predicted"/>
<evidence type="ECO:0000313" key="2">
    <source>
        <dbReference type="EMBL" id="JAE14723.1"/>
    </source>
</evidence>
<organism evidence="2">
    <name type="scientific">Arundo donax</name>
    <name type="common">Giant reed</name>
    <name type="synonym">Donax arundinaceus</name>
    <dbReference type="NCBI Taxonomy" id="35708"/>
    <lineage>
        <taxon>Eukaryota</taxon>
        <taxon>Viridiplantae</taxon>
        <taxon>Streptophyta</taxon>
        <taxon>Embryophyta</taxon>
        <taxon>Tracheophyta</taxon>
        <taxon>Spermatophyta</taxon>
        <taxon>Magnoliopsida</taxon>
        <taxon>Liliopsida</taxon>
        <taxon>Poales</taxon>
        <taxon>Poaceae</taxon>
        <taxon>PACMAD clade</taxon>
        <taxon>Arundinoideae</taxon>
        <taxon>Arundineae</taxon>
        <taxon>Arundo</taxon>
    </lineage>
</organism>